<dbReference type="PANTHER" id="PTHR43798">
    <property type="entry name" value="MONOACYLGLYCEROL LIPASE"/>
    <property type="match status" value="1"/>
</dbReference>
<dbReference type="InterPro" id="IPR050266">
    <property type="entry name" value="AB_hydrolase_sf"/>
</dbReference>
<feature type="domain" description="AB hydrolase-1" evidence="2">
    <location>
        <begin position="29"/>
        <end position="267"/>
    </location>
</feature>
<dbReference type="PRINTS" id="PR00111">
    <property type="entry name" value="ABHYDROLASE"/>
</dbReference>
<reference evidence="3 4" key="1">
    <citation type="submission" date="2012-10" db="EMBL/GenBank/DDBJ databases">
        <title>The draft sequence of the Mycobacterium pheli genome.</title>
        <authorList>
            <person name="Pettersson B.M.F."/>
            <person name="Das S."/>
            <person name="Dasgupta S."/>
            <person name="Bhattacharya A."/>
            <person name="Kirsebom L.A."/>
        </authorList>
    </citation>
    <scope>NUCLEOTIDE SEQUENCE [LARGE SCALE GENOMIC DNA]</scope>
    <source>
        <strain evidence="3 4">CCUG 21000</strain>
    </source>
</reference>
<evidence type="ECO:0000259" key="2">
    <source>
        <dbReference type="Pfam" id="PF00561"/>
    </source>
</evidence>
<evidence type="ECO:0000313" key="3">
    <source>
        <dbReference type="EMBL" id="KAB7754690.1"/>
    </source>
</evidence>
<dbReference type="SUPFAM" id="SSF53474">
    <property type="entry name" value="alpha/beta-Hydrolases"/>
    <property type="match status" value="1"/>
</dbReference>
<dbReference type="EMBL" id="ANBP01000023">
    <property type="protein sequence ID" value="KAB7754690.1"/>
    <property type="molecule type" value="Genomic_DNA"/>
</dbReference>
<evidence type="ECO:0000313" key="4">
    <source>
        <dbReference type="Proteomes" id="UP000325690"/>
    </source>
</evidence>
<dbReference type="RefSeq" id="WP_003890847.1">
    <property type="nucleotide sequence ID" value="NZ_ANBO01000012.1"/>
</dbReference>
<gene>
    <name evidence="3" type="ORF">MPHL21000_16235</name>
</gene>
<accession>A0A5N5V2I1</accession>
<dbReference type="Gene3D" id="3.40.50.1820">
    <property type="entry name" value="alpha/beta hydrolase"/>
    <property type="match status" value="1"/>
</dbReference>
<dbReference type="InterPro" id="IPR000073">
    <property type="entry name" value="AB_hydrolase_1"/>
</dbReference>
<dbReference type="GeneID" id="74305357"/>
<keyword evidence="1 3" id="KW-0378">Hydrolase</keyword>
<protein>
    <submittedName>
        <fullName evidence="3">Alpha/beta hydrolase</fullName>
    </submittedName>
</protein>
<proteinExistence type="predicted"/>
<name>A0A5N5V2I1_MYCPH</name>
<dbReference type="GO" id="GO:0016020">
    <property type="term" value="C:membrane"/>
    <property type="evidence" value="ECO:0007669"/>
    <property type="project" value="TreeGrafter"/>
</dbReference>
<evidence type="ECO:0000256" key="1">
    <source>
        <dbReference type="ARBA" id="ARBA00022801"/>
    </source>
</evidence>
<organism evidence="3 4">
    <name type="scientific">Mycolicibacterium phlei DSM 43239 = CCUG 21000</name>
    <dbReference type="NCBI Taxonomy" id="1226750"/>
    <lineage>
        <taxon>Bacteria</taxon>
        <taxon>Bacillati</taxon>
        <taxon>Actinomycetota</taxon>
        <taxon>Actinomycetes</taxon>
        <taxon>Mycobacteriales</taxon>
        <taxon>Mycobacteriaceae</taxon>
        <taxon>Mycolicibacterium</taxon>
    </lineage>
</organism>
<dbReference type="InterPro" id="IPR029058">
    <property type="entry name" value="AB_hydrolase_fold"/>
</dbReference>
<dbReference type="GO" id="GO:0016787">
    <property type="term" value="F:hydrolase activity"/>
    <property type="evidence" value="ECO:0007669"/>
    <property type="project" value="UniProtKB-KW"/>
</dbReference>
<comment type="caution">
    <text evidence="3">The sequence shown here is derived from an EMBL/GenBank/DDBJ whole genome shotgun (WGS) entry which is preliminary data.</text>
</comment>
<dbReference type="Pfam" id="PF00561">
    <property type="entry name" value="Abhydrolase_1"/>
    <property type="match status" value="1"/>
</dbReference>
<dbReference type="Proteomes" id="UP000325690">
    <property type="component" value="Unassembled WGS sequence"/>
</dbReference>
<sequence>MVASIAARRDGCLRLACGSVTYTVAGQGPALLLIHGLGGSRRTWDRFIDALADSYTVIAPDLPGHGDSDAPPGDYSLGAHASVLRDLALALGHRRFTAVGHSLGGGIALQTAYQFPERVDRLILISSGGLGPEVSYALRAATLPGAEAMLSALCAVPATVLKRVLAIAPAAAPGVDVQAMCDVLGTLRAKKQRRAFIRTARSVIDWRGQAVSATGHARLINGVPLFMAWGSADTTIPPDHHRRFAEHVTDAVTIELPGAGHFPHETHSSVLLSELRDFLANTKPFEYSENSWVARLTTKTPPAPVPLTA</sequence>
<keyword evidence="4" id="KW-1185">Reference proteome</keyword>
<dbReference type="PANTHER" id="PTHR43798:SF31">
    <property type="entry name" value="AB HYDROLASE SUPERFAMILY PROTEIN YCLE"/>
    <property type="match status" value="1"/>
</dbReference>
<dbReference type="AlphaFoldDB" id="A0A5N5V2I1"/>